<dbReference type="OrthoDB" id="5839at2759"/>
<organism evidence="6 7">
    <name type="scientific">Pristionchus pacificus</name>
    <name type="common">Parasitic nematode worm</name>
    <dbReference type="NCBI Taxonomy" id="54126"/>
    <lineage>
        <taxon>Eukaryota</taxon>
        <taxon>Metazoa</taxon>
        <taxon>Ecdysozoa</taxon>
        <taxon>Nematoda</taxon>
        <taxon>Chromadorea</taxon>
        <taxon>Rhabditida</taxon>
        <taxon>Rhabditina</taxon>
        <taxon>Diplogasteromorpha</taxon>
        <taxon>Diplogasteroidea</taxon>
        <taxon>Neodiplogasteridae</taxon>
        <taxon>Pristionchus</taxon>
    </lineage>
</organism>
<dbReference type="GO" id="GO:0016787">
    <property type="term" value="F:hydrolase activity"/>
    <property type="evidence" value="ECO:0007669"/>
    <property type="project" value="UniProtKB-KW"/>
</dbReference>
<evidence type="ECO:0000256" key="5">
    <source>
        <dbReference type="RuleBase" id="RU365059"/>
    </source>
</evidence>
<dbReference type="PANTHER" id="PTHR21231:SF7">
    <property type="entry name" value="GPN-LOOP GTPASE 3"/>
    <property type="match status" value="1"/>
</dbReference>
<reference evidence="6" key="2">
    <citation type="submission" date="2022-06" db="UniProtKB">
        <authorList>
            <consortium name="EnsemblMetazoa"/>
        </authorList>
    </citation>
    <scope>IDENTIFICATION</scope>
    <source>
        <strain evidence="6">PS312</strain>
    </source>
</reference>
<reference evidence="7" key="1">
    <citation type="journal article" date="2008" name="Nat. Genet.">
        <title>The Pristionchus pacificus genome provides a unique perspective on nematode lifestyle and parasitism.</title>
        <authorList>
            <person name="Dieterich C."/>
            <person name="Clifton S.W."/>
            <person name="Schuster L.N."/>
            <person name="Chinwalla A."/>
            <person name="Delehaunty K."/>
            <person name="Dinkelacker I."/>
            <person name="Fulton L."/>
            <person name="Fulton R."/>
            <person name="Godfrey J."/>
            <person name="Minx P."/>
            <person name="Mitreva M."/>
            <person name="Roeseler W."/>
            <person name="Tian H."/>
            <person name="Witte H."/>
            <person name="Yang S.P."/>
            <person name="Wilson R.K."/>
            <person name="Sommer R.J."/>
        </authorList>
    </citation>
    <scope>NUCLEOTIDE SEQUENCE [LARGE SCALE GENOMIC DNA]</scope>
    <source>
        <strain evidence="7">PS312</strain>
    </source>
</reference>
<protein>
    <recommendedName>
        <fullName evidence="5">GPN-loop GTPase 3</fullName>
    </recommendedName>
</protein>
<comment type="similarity">
    <text evidence="1 5">Belongs to the GPN-loop GTPase family.</text>
</comment>
<evidence type="ECO:0000313" key="7">
    <source>
        <dbReference type="Proteomes" id="UP000005239"/>
    </source>
</evidence>
<keyword evidence="4 5" id="KW-0342">GTP-binding</keyword>
<keyword evidence="7" id="KW-1185">Reference proteome</keyword>
<dbReference type="Gene3D" id="3.40.50.300">
    <property type="entry name" value="P-loop containing nucleotide triphosphate hydrolases"/>
    <property type="match status" value="1"/>
</dbReference>
<keyword evidence="3 5" id="KW-0378">Hydrolase</keyword>
<dbReference type="SUPFAM" id="SSF52540">
    <property type="entry name" value="P-loop containing nucleoside triphosphate hydrolases"/>
    <property type="match status" value="1"/>
</dbReference>
<accession>A0A2A6BP02</accession>
<sequence>MKCLQLIIGPAGSGKSTYCPVMFDHFQSLHRALEIVNLDPAAETFNYTPSVDGQDGSGTNLLNASTGE</sequence>
<accession>A0A8R1Y5X2</accession>
<dbReference type="GO" id="GO:0005525">
    <property type="term" value="F:GTP binding"/>
    <property type="evidence" value="ECO:0007669"/>
    <property type="project" value="UniProtKB-KW"/>
</dbReference>
<dbReference type="AlphaFoldDB" id="A0A2A6BP02"/>
<dbReference type="PANTHER" id="PTHR21231">
    <property type="entry name" value="XPA-BINDING PROTEIN 1-RELATED"/>
    <property type="match status" value="1"/>
</dbReference>
<evidence type="ECO:0000256" key="1">
    <source>
        <dbReference type="ARBA" id="ARBA00005290"/>
    </source>
</evidence>
<dbReference type="InterPro" id="IPR004130">
    <property type="entry name" value="Gpn"/>
</dbReference>
<keyword evidence="2 5" id="KW-0547">Nucleotide-binding</keyword>
<proteinExistence type="inferred from homology"/>
<name>A0A2A6BP02_PRIPA</name>
<dbReference type="InterPro" id="IPR027417">
    <property type="entry name" value="P-loop_NTPase"/>
</dbReference>
<evidence type="ECO:0000256" key="2">
    <source>
        <dbReference type="ARBA" id="ARBA00022741"/>
    </source>
</evidence>
<dbReference type="Proteomes" id="UP000005239">
    <property type="component" value="Unassembled WGS sequence"/>
</dbReference>
<evidence type="ECO:0000313" key="6">
    <source>
        <dbReference type="EnsemblMetazoa" id="PPA02441.1"/>
    </source>
</evidence>
<dbReference type="Pfam" id="PF03029">
    <property type="entry name" value="ATP_bind_1"/>
    <property type="match status" value="1"/>
</dbReference>
<evidence type="ECO:0000256" key="4">
    <source>
        <dbReference type="ARBA" id="ARBA00023134"/>
    </source>
</evidence>
<dbReference type="EnsemblMetazoa" id="PPA02441.1">
    <property type="protein sequence ID" value="PPA02441.1"/>
    <property type="gene ID" value="WBGene00091995"/>
</dbReference>
<comment type="function">
    <text evidence="5">Small GTPase required for proper nuclear import of RNA polymerase II and III (RNAPII and RNAPIII). May act at an RNAP assembly step prior to nuclear import.</text>
</comment>
<comment type="subunit">
    <text evidence="5">Binds to RNA polymerase II (RNAPII).</text>
</comment>
<gene>
    <name evidence="6" type="primary">WBGene00091995</name>
</gene>
<evidence type="ECO:0000256" key="3">
    <source>
        <dbReference type="ARBA" id="ARBA00022801"/>
    </source>
</evidence>